<sequence length="115" mass="13427">MPFTWEMPYAKEEKVEIQEFLRGPDETMTTKATATFKKCHNCVTIIDVAQSIRSRGGPWNTSVAISKENEDFVRITKTRKWFEDSQAKVPEYKSELELLNNLMEPANERKRARLD</sequence>
<dbReference type="AlphaFoldDB" id="A0ABD3FM80"/>
<keyword evidence="2" id="KW-1185">Reference proteome</keyword>
<evidence type="ECO:0000313" key="2">
    <source>
        <dbReference type="Proteomes" id="UP001632037"/>
    </source>
</evidence>
<reference evidence="1 2" key="1">
    <citation type="submission" date="2024-09" db="EMBL/GenBank/DDBJ databases">
        <title>Genome sequencing and assembly of Phytophthora oleae, isolate VK10A, causative agent of rot of olive drupes.</title>
        <authorList>
            <person name="Conti Taguali S."/>
            <person name="Riolo M."/>
            <person name="La Spada F."/>
            <person name="Cacciola S.O."/>
            <person name="Dionisio G."/>
        </authorList>
    </citation>
    <scope>NUCLEOTIDE SEQUENCE [LARGE SCALE GENOMIC DNA]</scope>
    <source>
        <strain evidence="1 2">VK10A</strain>
    </source>
</reference>
<evidence type="ECO:0008006" key="3">
    <source>
        <dbReference type="Google" id="ProtNLM"/>
    </source>
</evidence>
<organism evidence="1 2">
    <name type="scientific">Phytophthora oleae</name>
    <dbReference type="NCBI Taxonomy" id="2107226"/>
    <lineage>
        <taxon>Eukaryota</taxon>
        <taxon>Sar</taxon>
        <taxon>Stramenopiles</taxon>
        <taxon>Oomycota</taxon>
        <taxon>Peronosporomycetes</taxon>
        <taxon>Peronosporales</taxon>
        <taxon>Peronosporaceae</taxon>
        <taxon>Phytophthora</taxon>
    </lineage>
</organism>
<dbReference type="Proteomes" id="UP001632037">
    <property type="component" value="Unassembled WGS sequence"/>
</dbReference>
<dbReference type="EMBL" id="JBIMZQ010000013">
    <property type="protein sequence ID" value="KAL3667828.1"/>
    <property type="molecule type" value="Genomic_DNA"/>
</dbReference>
<proteinExistence type="predicted"/>
<accession>A0ABD3FM80</accession>
<evidence type="ECO:0000313" key="1">
    <source>
        <dbReference type="EMBL" id="KAL3667828.1"/>
    </source>
</evidence>
<name>A0ABD3FM80_9STRA</name>
<comment type="caution">
    <text evidence="1">The sequence shown here is derived from an EMBL/GenBank/DDBJ whole genome shotgun (WGS) entry which is preliminary data.</text>
</comment>
<gene>
    <name evidence="1" type="ORF">V7S43_007378</name>
</gene>
<protein>
    <recommendedName>
        <fullName evidence="3">HTH CENPB-type domain-containing protein</fullName>
    </recommendedName>
</protein>